<dbReference type="OrthoDB" id="7505659at2"/>
<name>H5UTY6_9MICO</name>
<dbReference type="Proteomes" id="UP000004367">
    <property type="component" value="Unassembled WGS sequence"/>
</dbReference>
<evidence type="ECO:0000256" key="2">
    <source>
        <dbReference type="ARBA" id="ARBA00023125"/>
    </source>
</evidence>
<dbReference type="GO" id="GO:0000976">
    <property type="term" value="F:transcription cis-regulatory region binding"/>
    <property type="evidence" value="ECO:0007669"/>
    <property type="project" value="TreeGrafter"/>
</dbReference>
<dbReference type="Pfam" id="PF00440">
    <property type="entry name" value="TetR_N"/>
    <property type="match status" value="1"/>
</dbReference>
<accession>H5UTY6</accession>
<gene>
    <name evidence="6" type="ORF">MOPEL_098_00610</name>
</gene>
<evidence type="ECO:0000259" key="5">
    <source>
        <dbReference type="PROSITE" id="PS50977"/>
    </source>
</evidence>
<dbReference type="GO" id="GO:0003700">
    <property type="term" value="F:DNA-binding transcription factor activity"/>
    <property type="evidence" value="ECO:0007669"/>
    <property type="project" value="TreeGrafter"/>
</dbReference>
<dbReference type="eggNOG" id="COG1309">
    <property type="taxonomic scope" value="Bacteria"/>
</dbReference>
<dbReference type="SUPFAM" id="SSF48498">
    <property type="entry name" value="Tetracyclin repressor-like, C-terminal domain"/>
    <property type="match status" value="1"/>
</dbReference>
<keyword evidence="1" id="KW-0805">Transcription regulation</keyword>
<keyword evidence="2 4" id="KW-0238">DNA-binding</keyword>
<feature type="DNA-binding region" description="H-T-H motif" evidence="4">
    <location>
        <begin position="38"/>
        <end position="57"/>
    </location>
</feature>
<dbReference type="RefSeq" id="WP_009483091.1">
    <property type="nucleotide sequence ID" value="NZ_BAFE01000075.1"/>
</dbReference>
<feature type="domain" description="HTH tetR-type" evidence="5">
    <location>
        <begin position="15"/>
        <end position="75"/>
    </location>
</feature>
<evidence type="ECO:0000256" key="4">
    <source>
        <dbReference type="PROSITE-ProRule" id="PRU00335"/>
    </source>
</evidence>
<dbReference type="PANTHER" id="PTHR30055:SF234">
    <property type="entry name" value="HTH-TYPE TRANSCRIPTIONAL REGULATOR BETI"/>
    <property type="match status" value="1"/>
</dbReference>
<dbReference type="PANTHER" id="PTHR30055">
    <property type="entry name" value="HTH-TYPE TRANSCRIPTIONAL REGULATOR RUTR"/>
    <property type="match status" value="1"/>
</dbReference>
<dbReference type="STRING" id="1089455.MOPEL_098_00610"/>
<dbReference type="InterPro" id="IPR001647">
    <property type="entry name" value="HTH_TetR"/>
</dbReference>
<keyword evidence="3" id="KW-0804">Transcription</keyword>
<evidence type="ECO:0000256" key="1">
    <source>
        <dbReference type="ARBA" id="ARBA00023015"/>
    </source>
</evidence>
<dbReference type="PROSITE" id="PS50977">
    <property type="entry name" value="HTH_TETR_2"/>
    <property type="match status" value="1"/>
</dbReference>
<dbReference type="AlphaFoldDB" id="H5UTY6"/>
<protein>
    <submittedName>
        <fullName evidence="6">Putative TetR family transcriptional regulator</fullName>
    </submittedName>
</protein>
<comment type="caution">
    <text evidence="6">The sequence shown here is derived from an EMBL/GenBank/DDBJ whole genome shotgun (WGS) entry which is preliminary data.</text>
</comment>
<reference evidence="6 7" key="1">
    <citation type="submission" date="2012-02" db="EMBL/GenBank/DDBJ databases">
        <title>Whole genome shotgun sequence of Mobilicoccus pelagius NBRC 104925.</title>
        <authorList>
            <person name="Yoshida Y."/>
            <person name="Hosoyama A."/>
            <person name="Tsuchikane K."/>
            <person name="Katsumata H."/>
            <person name="Yamazaki S."/>
            <person name="Fujita N."/>
        </authorList>
    </citation>
    <scope>NUCLEOTIDE SEQUENCE [LARGE SCALE GENOMIC DNA]</scope>
    <source>
        <strain evidence="6 7">NBRC 104925</strain>
    </source>
</reference>
<evidence type="ECO:0000313" key="6">
    <source>
        <dbReference type="EMBL" id="GAB49194.1"/>
    </source>
</evidence>
<sequence>MAEWATRARRDRHDTDRHAELLRAARGVFERDGIEGASVAAVTQEAQVSRATFYVYFASLDDALGAVAREVRDDLLASQRMPVQVENPIDVAARSMEAFLDARIRNLRMLDVIESRAHHDAEMGTLWEELSEHPLRRTARYVRGLAESGIGHPAADPAAVARAAHGMVIAYASWIAADPTRRTQGVHDLNALFRRLLGIQAPSSAERTADDARNPVRGKVTDQREHHFPGRFACDR</sequence>
<proteinExistence type="predicted"/>
<dbReference type="Gene3D" id="1.10.10.60">
    <property type="entry name" value="Homeodomain-like"/>
    <property type="match status" value="1"/>
</dbReference>
<dbReference type="InterPro" id="IPR036271">
    <property type="entry name" value="Tet_transcr_reg_TetR-rel_C_sf"/>
</dbReference>
<evidence type="ECO:0000313" key="7">
    <source>
        <dbReference type="Proteomes" id="UP000004367"/>
    </source>
</evidence>
<dbReference type="InterPro" id="IPR009057">
    <property type="entry name" value="Homeodomain-like_sf"/>
</dbReference>
<keyword evidence="7" id="KW-1185">Reference proteome</keyword>
<evidence type="ECO:0000256" key="3">
    <source>
        <dbReference type="ARBA" id="ARBA00023163"/>
    </source>
</evidence>
<dbReference type="EMBL" id="BAFE01000075">
    <property type="protein sequence ID" value="GAB49194.1"/>
    <property type="molecule type" value="Genomic_DNA"/>
</dbReference>
<dbReference type="Gene3D" id="1.10.357.10">
    <property type="entry name" value="Tetracycline Repressor, domain 2"/>
    <property type="match status" value="1"/>
</dbReference>
<dbReference type="SUPFAM" id="SSF46689">
    <property type="entry name" value="Homeodomain-like"/>
    <property type="match status" value="1"/>
</dbReference>
<dbReference type="InterPro" id="IPR050109">
    <property type="entry name" value="HTH-type_TetR-like_transc_reg"/>
</dbReference>
<organism evidence="6 7">
    <name type="scientific">Mobilicoccus pelagius NBRC 104925</name>
    <dbReference type="NCBI Taxonomy" id="1089455"/>
    <lineage>
        <taxon>Bacteria</taxon>
        <taxon>Bacillati</taxon>
        <taxon>Actinomycetota</taxon>
        <taxon>Actinomycetes</taxon>
        <taxon>Micrococcales</taxon>
        <taxon>Dermatophilaceae</taxon>
        <taxon>Mobilicoccus</taxon>
    </lineage>
</organism>